<protein>
    <submittedName>
        <fullName evidence="4">DUF4124 domain-containing protein</fullName>
    </submittedName>
</protein>
<dbReference type="Pfam" id="PF13511">
    <property type="entry name" value="DUF4124"/>
    <property type="match status" value="1"/>
</dbReference>
<sequence length="125" mass="13486">MRILARTCLLILTAGLCAAAWAGNVYRWKDANGVTHASDRPPPGQRYETRRVAADPDAAPAQAAQQPAEDPRCTTARSNLALLDQAGTEVQQDVDGDGKPDRTLDAEERAAQRELAQAAIKAYCR</sequence>
<dbReference type="EMBL" id="PDWK01000022">
    <property type="protein sequence ID" value="KAF1689373.1"/>
    <property type="molecule type" value="Genomic_DNA"/>
</dbReference>
<evidence type="ECO:0000256" key="1">
    <source>
        <dbReference type="SAM" id="MobiDB-lite"/>
    </source>
</evidence>
<evidence type="ECO:0000313" key="5">
    <source>
        <dbReference type="Proteomes" id="UP000717981"/>
    </source>
</evidence>
<dbReference type="RefSeq" id="WP_162124139.1">
    <property type="nucleotide sequence ID" value="NZ_PDWK01000022.1"/>
</dbReference>
<name>A0A921TG57_9GAMM</name>
<reference evidence="4" key="1">
    <citation type="submission" date="2017-10" db="EMBL/GenBank/DDBJ databases">
        <title>Whole genome sequencing of members of genus Pseudoxanthomonas.</title>
        <authorList>
            <person name="Kumar S."/>
            <person name="Bansal K."/>
            <person name="Kaur A."/>
            <person name="Patil P."/>
            <person name="Sharma S."/>
            <person name="Patil P.B."/>
        </authorList>
    </citation>
    <scope>NUCLEOTIDE SEQUENCE</scope>
    <source>
        <strain evidence="4">DSM 22914</strain>
    </source>
</reference>
<keyword evidence="5" id="KW-1185">Reference proteome</keyword>
<feature type="compositionally biased region" description="Low complexity" evidence="1">
    <location>
        <begin position="55"/>
        <end position="68"/>
    </location>
</feature>
<feature type="region of interest" description="Disordered" evidence="1">
    <location>
        <begin position="32"/>
        <end position="73"/>
    </location>
</feature>
<organism evidence="4 5">
    <name type="scientific">Pseudoxanthomonas taiwanensis</name>
    <dbReference type="NCBI Taxonomy" id="176598"/>
    <lineage>
        <taxon>Bacteria</taxon>
        <taxon>Pseudomonadati</taxon>
        <taxon>Pseudomonadota</taxon>
        <taxon>Gammaproteobacteria</taxon>
        <taxon>Lysobacterales</taxon>
        <taxon>Lysobacteraceae</taxon>
        <taxon>Pseudoxanthomonas</taxon>
    </lineage>
</organism>
<dbReference type="AlphaFoldDB" id="A0A921TG57"/>
<dbReference type="OrthoDB" id="7068596at2"/>
<feature type="signal peptide" evidence="2">
    <location>
        <begin position="1"/>
        <end position="22"/>
    </location>
</feature>
<feature type="chain" id="PRO_5037862155" evidence="2">
    <location>
        <begin position="23"/>
        <end position="125"/>
    </location>
</feature>
<gene>
    <name evidence="4" type="ORF">CR938_06055</name>
</gene>
<evidence type="ECO:0000256" key="2">
    <source>
        <dbReference type="SAM" id="SignalP"/>
    </source>
</evidence>
<keyword evidence="2" id="KW-0732">Signal</keyword>
<comment type="caution">
    <text evidence="4">The sequence shown here is derived from an EMBL/GenBank/DDBJ whole genome shotgun (WGS) entry which is preliminary data.</text>
</comment>
<accession>A0A921TG57</accession>
<feature type="domain" description="DUF4124" evidence="3">
    <location>
        <begin position="14"/>
        <end position="65"/>
    </location>
</feature>
<dbReference type="InterPro" id="IPR025392">
    <property type="entry name" value="DUF4124"/>
</dbReference>
<dbReference type="Proteomes" id="UP000717981">
    <property type="component" value="Unassembled WGS sequence"/>
</dbReference>
<proteinExistence type="predicted"/>
<evidence type="ECO:0000313" key="4">
    <source>
        <dbReference type="EMBL" id="KAF1689373.1"/>
    </source>
</evidence>
<evidence type="ECO:0000259" key="3">
    <source>
        <dbReference type="Pfam" id="PF13511"/>
    </source>
</evidence>